<evidence type="ECO:0000259" key="3">
    <source>
        <dbReference type="Pfam" id="PF03725"/>
    </source>
</evidence>
<gene>
    <name evidence="4" type="primary">SKI6</name>
    <name evidence="4" type="ORF">AWJ20_705</name>
</gene>
<dbReference type="Pfam" id="PF03725">
    <property type="entry name" value="RNase_PH_C"/>
    <property type="match status" value="1"/>
</dbReference>
<dbReference type="InterPro" id="IPR001247">
    <property type="entry name" value="ExoRNase_PH_dom1"/>
</dbReference>
<dbReference type="GO" id="GO:0034473">
    <property type="term" value="P:U1 snRNA 3'-end processing"/>
    <property type="evidence" value="ECO:0007669"/>
    <property type="project" value="EnsemblFungi"/>
</dbReference>
<dbReference type="KEGG" id="slb:AWJ20_705"/>
<protein>
    <submittedName>
        <fullName evidence="4">Ski6p</fullName>
    </submittedName>
</protein>
<dbReference type="GO" id="GO:0071038">
    <property type="term" value="P:TRAMP-dependent tRNA surveillance pathway"/>
    <property type="evidence" value="ECO:0007669"/>
    <property type="project" value="EnsemblFungi"/>
</dbReference>
<feature type="domain" description="Exoribonuclease phosphorolytic" evidence="2">
    <location>
        <begin position="7"/>
        <end position="88"/>
    </location>
</feature>
<reference evidence="4 5" key="1">
    <citation type="submission" date="2016-02" db="EMBL/GenBank/DDBJ databases">
        <title>Complete genome sequence and transcriptome regulation of the pentose utilising yeast Sugiyamaella lignohabitans.</title>
        <authorList>
            <person name="Bellasio M."/>
            <person name="Peymann A."/>
            <person name="Valli M."/>
            <person name="Sipitzky M."/>
            <person name="Graf A."/>
            <person name="Sauer M."/>
            <person name="Marx H."/>
            <person name="Mattanovich D."/>
        </authorList>
    </citation>
    <scope>NUCLEOTIDE SEQUENCE [LARGE SCALE GENOMIC DNA]</scope>
    <source>
        <strain evidence="4 5">CBS 10342</strain>
    </source>
</reference>
<evidence type="ECO:0000313" key="4">
    <source>
        <dbReference type="EMBL" id="ANB12450.1"/>
    </source>
</evidence>
<dbReference type="GO" id="GO:0000177">
    <property type="term" value="C:cytoplasmic exosome (RNase complex)"/>
    <property type="evidence" value="ECO:0007669"/>
    <property type="project" value="EnsemblFungi"/>
</dbReference>
<dbReference type="GO" id="GO:0005730">
    <property type="term" value="C:nucleolus"/>
    <property type="evidence" value="ECO:0007669"/>
    <property type="project" value="EnsemblFungi"/>
</dbReference>
<dbReference type="GO" id="GO:0071039">
    <property type="term" value="P:nuclear polyadenylation-dependent CUT catabolic process"/>
    <property type="evidence" value="ECO:0007669"/>
    <property type="project" value="EnsemblFungi"/>
</dbReference>
<dbReference type="Gene3D" id="3.30.230.70">
    <property type="entry name" value="GHMP Kinase, N-terminal domain"/>
    <property type="match status" value="1"/>
</dbReference>
<dbReference type="GO" id="GO:0070478">
    <property type="term" value="P:nuclear-transcribed mRNA catabolic process, 3'-5' exonucleolytic nonsense-mediated decay"/>
    <property type="evidence" value="ECO:0007669"/>
    <property type="project" value="EnsemblFungi"/>
</dbReference>
<dbReference type="GO" id="GO:0034475">
    <property type="term" value="P:U4 snRNA 3'-end processing"/>
    <property type="evidence" value="ECO:0007669"/>
    <property type="project" value="EnsemblFungi"/>
</dbReference>
<dbReference type="GO" id="GO:0000467">
    <property type="term" value="P:exonucleolytic trimming to generate mature 3'-end of 5.8S rRNA from tricistronic rRNA transcript (SSU-rRNA, 5.8S rRNA, LSU-rRNA)"/>
    <property type="evidence" value="ECO:0007669"/>
    <property type="project" value="EnsemblFungi"/>
</dbReference>
<dbReference type="RefSeq" id="XP_018734927.1">
    <property type="nucleotide sequence ID" value="XM_018882661.1"/>
</dbReference>
<dbReference type="GO" id="GO:0030847">
    <property type="term" value="P:termination of RNA polymerase II transcription, exosome-dependent"/>
    <property type="evidence" value="ECO:0007669"/>
    <property type="project" value="EnsemblFungi"/>
</dbReference>
<dbReference type="Proteomes" id="UP000189580">
    <property type="component" value="Chromosome a"/>
</dbReference>
<dbReference type="SUPFAM" id="SSF55666">
    <property type="entry name" value="Ribonuclease PH domain 2-like"/>
    <property type="match status" value="1"/>
</dbReference>
<dbReference type="GO" id="GO:0016075">
    <property type="term" value="P:rRNA catabolic process"/>
    <property type="evidence" value="ECO:0007669"/>
    <property type="project" value="EnsemblFungi"/>
</dbReference>
<dbReference type="Pfam" id="PF01138">
    <property type="entry name" value="RNase_PH"/>
    <property type="match status" value="1"/>
</dbReference>
<dbReference type="InterPro" id="IPR050080">
    <property type="entry name" value="RNase_PH"/>
</dbReference>
<dbReference type="InterPro" id="IPR027408">
    <property type="entry name" value="PNPase/RNase_PH_dom_sf"/>
</dbReference>
<evidence type="ECO:0000256" key="1">
    <source>
        <dbReference type="ARBA" id="ARBA00006678"/>
    </source>
</evidence>
<dbReference type="InterPro" id="IPR036345">
    <property type="entry name" value="ExoRNase_PH_dom2_sf"/>
</dbReference>
<feature type="domain" description="Exoribonuclease phosphorolytic" evidence="3">
    <location>
        <begin position="91"/>
        <end position="153"/>
    </location>
</feature>
<dbReference type="AlphaFoldDB" id="A0A167D414"/>
<dbReference type="SUPFAM" id="SSF54211">
    <property type="entry name" value="Ribosomal protein S5 domain 2-like"/>
    <property type="match status" value="1"/>
</dbReference>
<dbReference type="GO" id="GO:0003723">
    <property type="term" value="F:RNA binding"/>
    <property type="evidence" value="ECO:0007669"/>
    <property type="project" value="TreeGrafter"/>
</dbReference>
<dbReference type="GO" id="GO:0071051">
    <property type="term" value="P:poly(A)-dependent snoRNA 3'-end processing"/>
    <property type="evidence" value="ECO:0007669"/>
    <property type="project" value="EnsemblFungi"/>
</dbReference>
<dbReference type="OrthoDB" id="437922at2759"/>
<dbReference type="InterPro" id="IPR015847">
    <property type="entry name" value="ExoRNase_PH_dom2"/>
</dbReference>
<evidence type="ECO:0000259" key="2">
    <source>
        <dbReference type="Pfam" id="PF01138"/>
    </source>
</evidence>
<organism evidence="4 5">
    <name type="scientific">Sugiyamaella lignohabitans</name>
    <dbReference type="NCBI Taxonomy" id="796027"/>
    <lineage>
        <taxon>Eukaryota</taxon>
        <taxon>Fungi</taxon>
        <taxon>Dikarya</taxon>
        <taxon>Ascomycota</taxon>
        <taxon>Saccharomycotina</taxon>
        <taxon>Dipodascomycetes</taxon>
        <taxon>Dipodascales</taxon>
        <taxon>Trichomonascaceae</taxon>
        <taxon>Sugiyamaella</taxon>
    </lineage>
</organism>
<name>A0A167D414_9ASCO</name>
<dbReference type="GO" id="GO:0000785">
    <property type="term" value="C:chromatin"/>
    <property type="evidence" value="ECO:0007669"/>
    <property type="project" value="EnsemblFungi"/>
</dbReference>
<dbReference type="GO" id="GO:0034476">
    <property type="term" value="P:U5 snRNA 3'-end processing"/>
    <property type="evidence" value="ECO:0007669"/>
    <property type="project" value="EnsemblFungi"/>
</dbReference>
<proteinExistence type="inferred from homology"/>
<dbReference type="GeneID" id="30037767"/>
<dbReference type="EMBL" id="CP014501">
    <property type="protein sequence ID" value="ANB12450.1"/>
    <property type="molecule type" value="Genomic_DNA"/>
</dbReference>
<dbReference type="PANTHER" id="PTHR11953">
    <property type="entry name" value="EXOSOME COMPLEX COMPONENT"/>
    <property type="match status" value="1"/>
</dbReference>
<dbReference type="PANTHER" id="PTHR11953:SF0">
    <property type="entry name" value="EXOSOME COMPLEX COMPONENT RRP41"/>
    <property type="match status" value="1"/>
</dbReference>
<comment type="similarity">
    <text evidence="1">Belongs to the RNase PH family.</text>
</comment>
<dbReference type="InterPro" id="IPR020568">
    <property type="entry name" value="Ribosomal_Su5_D2-typ_SF"/>
</dbReference>
<sequence>MNLDSTFLSVNISVSPFSTVDRKKRPRNDRRIQECAMSIQRTFQEAIMGHLHSRTEIVISLHVLAQDGGFFAACINATSLALIDAGVPMYDYVSACSTALYDSISPLLDPNNAEESDLPFLTVATIGKTEKVSMLLLESKVPLDRLESLIAVTISGCHSLRDQMDRQVRKHGHLRITKRSE</sequence>
<keyword evidence="5" id="KW-1185">Reference proteome</keyword>
<accession>A0A167D414</accession>
<dbReference type="GO" id="GO:0071031">
    <property type="term" value="P:nuclear mRNA surveillance of mRNA 3'-end processing"/>
    <property type="evidence" value="ECO:0007669"/>
    <property type="project" value="EnsemblFungi"/>
</dbReference>
<dbReference type="GO" id="GO:0000176">
    <property type="term" value="C:nuclear exosome (RNase complex)"/>
    <property type="evidence" value="ECO:0007669"/>
    <property type="project" value="EnsemblFungi"/>
</dbReference>
<evidence type="ECO:0000313" key="5">
    <source>
        <dbReference type="Proteomes" id="UP000189580"/>
    </source>
</evidence>